<dbReference type="Pfam" id="PF04970">
    <property type="entry name" value="LRAT"/>
    <property type="match status" value="1"/>
</dbReference>
<dbReference type="Proteomes" id="UP000197138">
    <property type="component" value="Unassembled WGS sequence"/>
</dbReference>
<dbReference type="EMBL" id="MTKT01004399">
    <property type="protein sequence ID" value="OWM71685.1"/>
    <property type="molecule type" value="Genomic_DNA"/>
</dbReference>
<dbReference type="PANTHER" id="PTHR46137:SF1">
    <property type="entry name" value="LRAT DOMAIN-CONTAINING PROTEIN"/>
    <property type="match status" value="1"/>
</dbReference>
<reference evidence="5" key="3">
    <citation type="journal article" date="2020" name="Plant Biotechnol. J.">
        <title>The pomegranate (Punica granatum L.) draft genome dissects genetic divergence between soft- and hard-seeded cultivars.</title>
        <authorList>
            <person name="Luo X."/>
            <person name="Li H."/>
            <person name="Wu Z."/>
            <person name="Yao W."/>
            <person name="Zhao P."/>
            <person name="Cao D."/>
            <person name="Yu H."/>
            <person name="Li K."/>
            <person name="Poudel K."/>
            <person name="Zhao D."/>
            <person name="Zhang F."/>
            <person name="Xia X."/>
            <person name="Chen L."/>
            <person name="Wang Q."/>
            <person name="Jing D."/>
            <person name="Cao S."/>
        </authorList>
    </citation>
    <scope>NUCLEOTIDE SEQUENCE [LARGE SCALE GENOMIC DNA]</scope>
</reference>
<evidence type="ECO:0000313" key="5">
    <source>
        <dbReference type="Proteomes" id="UP000515151"/>
    </source>
</evidence>
<feature type="domain" description="LRAT" evidence="2">
    <location>
        <begin position="47"/>
        <end position="211"/>
    </location>
</feature>
<dbReference type="InterPro" id="IPR007053">
    <property type="entry name" value="LRAT_dom"/>
</dbReference>
<gene>
    <name evidence="6" type="primary">LOC116197984</name>
    <name evidence="3" type="ORF">CDL15_Pgr005873</name>
</gene>
<dbReference type="PROSITE" id="PS51934">
    <property type="entry name" value="LRAT"/>
    <property type="match status" value="1"/>
</dbReference>
<proteinExistence type="predicted"/>
<dbReference type="PANTHER" id="PTHR46137">
    <property type="entry name" value="OS05G0310600 PROTEIN"/>
    <property type="match status" value="1"/>
</dbReference>
<evidence type="ECO:0000313" key="4">
    <source>
        <dbReference type="Proteomes" id="UP000197138"/>
    </source>
</evidence>
<dbReference type="Proteomes" id="UP000515151">
    <property type="component" value="Chromosome 2"/>
</dbReference>
<evidence type="ECO:0000259" key="2">
    <source>
        <dbReference type="PROSITE" id="PS51934"/>
    </source>
</evidence>
<reference evidence="6" key="4">
    <citation type="submission" date="2025-04" db="UniProtKB">
        <authorList>
            <consortium name="RefSeq"/>
        </authorList>
    </citation>
    <scope>IDENTIFICATION</scope>
    <source>
        <tissue evidence="6">Leaf</tissue>
    </source>
</reference>
<feature type="region of interest" description="Disordered" evidence="1">
    <location>
        <begin position="18"/>
        <end position="37"/>
    </location>
</feature>
<dbReference type="OrthoDB" id="421951at2759"/>
<name>A0A218WFU2_PUNGR</name>
<reference evidence="4" key="1">
    <citation type="journal article" date="2017" name="Plant J.">
        <title>The pomegranate (Punica granatum L.) genome and the genomics of punicalagin biosynthesis.</title>
        <authorList>
            <person name="Qin G."/>
            <person name="Xu C."/>
            <person name="Ming R."/>
            <person name="Tang H."/>
            <person name="Guyot R."/>
            <person name="Kramer E.M."/>
            <person name="Hu Y."/>
            <person name="Yi X."/>
            <person name="Qi Y."/>
            <person name="Xu X."/>
            <person name="Gao Z."/>
            <person name="Pan H."/>
            <person name="Jian J."/>
            <person name="Tian Y."/>
            <person name="Yue Z."/>
            <person name="Xu Y."/>
        </authorList>
    </citation>
    <scope>NUCLEOTIDE SEQUENCE [LARGE SCALE GENOMIC DNA]</scope>
    <source>
        <strain evidence="4">cv. Dabenzi</strain>
    </source>
</reference>
<dbReference type="Gene3D" id="3.90.1720.10">
    <property type="entry name" value="endopeptidase domain like (from Nostoc punctiforme)"/>
    <property type="match status" value="1"/>
</dbReference>
<evidence type="ECO:0000313" key="6">
    <source>
        <dbReference type="RefSeq" id="XP_031384133.1"/>
    </source>
</evidence>
<dbReference type="RefSeq" id="XP_031384133.1">
    <property type="nucleotide sequence ID" value="XM_031528273.1"/>
</dbReference>
<evidence type="ECO:0000256" key="1">
    <source>
        <dbReference type="SAM" id="MobiDB-lite"/>
    </source>
</evidence>
<organism evidence="3 4">
    <name type="scientific">Punica granatum</name>
    <name type="common">Pomegranate</name>
    <dbReference type="NCBI Taxonomy" id="22663"/>
    <lineage>
        <taxon>Eukaryota</taxon>
        <taxon>Viridiplantae</taxon>
        <taxon>Streptophyta</taxon>
        <taxon>Embryophyta</taxon>
        <taxon>Tracheophyta</taxon>
        <taxon>Spermatophyta</taxon>
        <taxon>Magnoliopsida</taxon>
        <taxon>eudicotyledons</taxon>
        <taxon>Gunneridae</taxon>
        <taxon>Pentapetalae</taxon>
        <taxon>rosids</taxon>
        <taxon>malvids</taxon>
        <taxon>Myrtales</taxon>
        <taxon>Lythraceae</taxon>
        <taxon>Punica</taxon>
    </lineage>
</organism>
<evidence type="ECO:0000313" key="3">
    <source>
        <dbReference type="EMBL" id="OWM71685.1"/>
    </source>
</evidence>
<protein>
    <submittedName>
        <fullName evidence="6">Uncharacterized protein LOC116197984</fullName>
    </submittedName>
</protein>
<accession>A0A218WFU2</accession>
<sequence>MGMILGVADRLRVEVKESLKRRRSSGQPNISTNSSASNAIKSGQHIFSYRRWGLYSHHGIYIGNGRVIHFTRTEDKEALVPSWTRLGVQCHSNHTPCPKCSHTTSQGDDHQLQVAAVVPRGVIQSCLECFLRDGSKLQPVHLYAYGLPRWRLLLKVPGSCTATAPTRFPIQVIETAQKFLADKSFPEYNLFRSNCEHFATLCCTGTGISEQTAPWAWFAIKLKLA</sequence>
<dbReference type="AlphaFoldDB" id="A0A218WFU2"/>
<dbReference type="GeneID" id="116197984"/>
<reference evidence="3" key="2">
    <citation type="submission" date="2017-06" db="EMBL/GenBank/DDBJ databases">
        <title>The pomegranate genome and the genomics of punicalagin biosynthesis.</title>
        <authorList>
            <person name="Xu C."/>
        </authorList>
    </citation>
    <scope>NUCLEOTIDE SEQUENCE [LARGE SCALE GENOMIC DNA]</scope>
    <source>
        <tissue evidence="3">Fresh leaf</tissue>
    </source>
</reference>
<keyword evidence="5" id="KW-1185">Reference proteome</keyword>